<protein>
    <recommendedName>
        <fullName evidence="3">CBS domain-containing protein</fullName>
    </recommendedName>
</protein>
<sequence length="295" mass="33312">MNNSFLLDLQNKIFDKIKIHNKKESILFSPSTLGKDLNHCTIEEILPHLLVYSSMATIESKEKVWVATSMLVRFLATHTNNLVAMESDTPVGMIGSKEVLQGVYSNPTHDFFVEQSVHDIMSVNMEKASPKMRVYDLLKKMNDIGRDFALVQTTDGEFSTISARRLLEVGILCDTRIKVSDMPSKKVVTFQKEDSLGFLIGEMLRNNTDVVILEHTPLFVTPQTIFEKISELNYLGEIDNFLDSKVSTLNLKTGRIISDNITVPEMCKIMLGMKNAFVMTQNNVLTPWDLITTLA</sequence>
<dbReference type="InterPro" id="IPR046342">
    <property type="entry name" value="CBS_dom_sf"/>
</dbReference>
<evidence type="ECO:0000313" key="2">
    <source>
        <dbReference type="Proteomes" id="UP000196239"/>
    </source>
</evidence>
<evidence type="ECO:0000313" key="1">
    <source>
        <dbReference type="EMBL" id="CUR51782.1"/>
    </source>
</evidence>
<organism evidence="1 2">
    <name type="scientific">Nitrosotalea devaniterrae</name>
    <dbReference type="NCBI Taxonomy" id="1078905"/>
    <lineage>
        <taxon>Archaea</taxon>
        <taxon>Nitrososphaerota</taxon>
        <taxon>Nitrososphaeria</taxon>
        <taxon>Nitrosotaleales</taxon>
        <taxon>Nitrosotaleaceae</taxon>
        <taxon>Nitrosotalea</taxon>
    </lineage>
</organism>
<name>A0A128A381_9ARCH</name>
<dbReference type="EMBL" id="LN890280">
    <property type="protein sequence ID" value="CUR51782.1"/>
    <property type="molecule type" value="Genomic_DNA"/>
</dbReference>
<dbReference type="KEGG" id="ndv:NDEV_1017"/>
<gene>
    <name evidence="1" type="ORF">NDEV_1017</name>
</gene>
<evidence type="ECO:0008006" key="3">
    <source>
        <dbReference type="Google" id="ProtNLM"/>
    </source>
</evidence>
<proteinExistence type="predicted"/>
<accession>A0A128A381</accession>
<reference evidence="2" key="1">
    <citation type="submission" date="2015-10" db="EMBL/GenBank/DDBJ databases">
        <authorList>
            <person name="Lehtovirta-Morley L.E."/>
            <person name="Vieille C."/>
        </authorList>
    </citation>
    <scope>NUCLEOTIDE SEQUENCE [LARGE SCALE GENOMIC DNA]</scope>
</reference>
<dbReference type="AlphaFoldDB" id="A0A128A381"/>
<keyword evidence="2" id="KW-1185">Reference proteome</keyword>
<dbReference type="Proteomes" id="UP000196239">
    <property type="component" value="Chromosome 1"/>
</dbReference>
<dbReference type="SUPFAM" id="SSF54631">
    <property type="entry name" value="CBS-domain pair"/>
    <property type="match status" value="1"/>
</dbReference>